<evidence type="ECO:0000256" key="1">
    <source>
        <dbReference type="PROSITE-ProRule" id="PRU00285"/>
    </source>
</evidence>
<dbReference type="Pfam" id="PF00011">
    <property type="entry name" value="HSP20"/>
    <property type="match status" value="1"/>
</dbReference>
<dbReference type="Proteomes" id="UP000199648">
    <property type="component" value="Unassembled WGS sequence"/>
</dbReference>
<dbReference type="InterPro" id="IPR031107">
    <property type="entry name" value="Small_HSP"/>
</dbReference>
<feature type="domain" description="SHSP" evidence="3">
    <location>
        <begin position="14"/>
        <end position="122"/>
    </location>
</feature>
<gene>
    <name evidence="4" type="ORF">SAMN03097708_01912</name>
</gene>
<dbReference type="STRING" id="415747.SAMN03097708_01912"/>
<evidence type="ECO:0000256" key="2">
    <source>
        <dbReference type="RuleBase" id="RU003616"/>
    </source>
</evidence>
<dbReference type="InterPro" id="IPR008978">
    <property type="entry name" value="HSP20-like_chaperone"/>
</dbReference>
<evidence type="ECO:0000313" key="5">
    <source>
        <dbReference type="Proteomes" id="UP000199648"/>
    </source>
</evidence>
<dbReference type="AlphaFoldDB" id="A0A1G5QCU7"/>
<proteinExistence type="inferred from homology"/>
<dbReference type="CDD" id="cd06464">
    <property type="entry name" value="ACD_sHsps-like"/>
    <property type="match status" value="1"/>
</dbReference>
<dbReference type="OrthoDB" id="9792695at2"/>
<name>A0A1G5QCU7_9GAMM</name>
<dbReference type="PROSITE" id="PS01031">
    <property type="entry name" value="SHSP"/>
    <property type="match status" value="1"/>
</dbReference>
<accession>A0A1G5QCU7</accession>
<organism evidence="4 5">
    <name type="scientific">Thiohalomonas denitrificans</name>
    <dbReference type="NCBI Taxonomy" id="415747"/>
    <lineage>
        <taxon>Bacteria</taxon>
        <taxon>Pseudomonadati</taxon>
        <taxon>Pseudomonadota</taxon>
        <taxon>Gammaproteobacteria</taxon>
        <taxon>Thiohalomonadales</taxon>
        <taxon>Thiohalomonadaceae</taxon>
        <taxon>Thiohalomonas</taxon>
    </lineage>
</organism>
<dbReference type="PANTHER" id="PTHR11527">
    <property type="entry name" value="HEAT-SHOCK PROTEIN 20 FAMILY MEMBER"/>
    <property type="match status" value="1"/>
</dbReference>
<dbReference type="SUPFAM" id="SSF49764">
    <property type="entry name" value="HSP20-like chaperones"/>
    <property type="match status" value="1"/>
</dbReference>
<evidence type="ECO:0000259" key="3">
    <source>
        <dbReference type="PROSITE" id="PS01031"/>
    </source>
</evidence>
<keyword evidence="5" id="KW-1185">Reference proteome</keyword>
<dbReference type="InterPro" id="IPR002068">
    <property type="entry name" value="A-crystallin/Hsp20_dom"/>
</dbReference>
<evidence type="ECO:0000313" key="4">
    <source>
        <dbReference type="EMBL" id="SCZ59715.1"/>
    </source>
</evidence>
<protein>
    <submittedName>
        <fullName evidence="4">HSP20 family protein</fullName>
    </submittedName>
</protein>
<reference evidence="4 5" key="1">
    <citation type="submission" date="2016-10" db="EMBL/GenBank/DDBJ databases">
        <authorList>
            <person name="de Groot N.N."/>
        </authorList>
    </citation>
    <scope>NUCLEOTIDE SEQUENCE [LARGE SCALE GENOMIC DNA]</scope>
    <source>
        <strain evidence="4 5">HLD2</strain>
    </source>
</reference>
<comment type="similarity">
    <text evidence="1 2">Belongs to the small heat shock protein (HSP20) family.</text>
</comment>
<sequence length="122" mass="13266">MAGIISGGNGDGGIQLGPAYPPLDIIDRGDVLIVRALVPGFPRKCLDISVDVQHLFLRGRRPMKQESGAYLSHERALGNFERTVALPVPVDADHTHAHLENGVLELTLPKLEPARPLRVEVH</sequence>
<dbReference type="EMBL" id="FMWD01000005">
    <property type="protein sequence ID" value="SCZ59715.1"/>
    <property type="molecule type" value="Genomic_DNA"/>
</dbReference>
<dbReference type="RefSeq" id="WP_092995944.1">
    <property type="nucleotide sequence ID" value="NZ_FMWD01000005.1"/>
</dbReference>
<dbReference type="Gene3D" id="2.60.40.790">
    <property type="match status" value="1"/>
</dbReference>